<dbReference type="InterPro" id="IPR004606">
    <property type="entry name" value="Mop_domain"/>
</dbReference>
<keyword evidence="9" id="KW-0472">Membrane</keyword>
<dbReference type="SMART" id="SM00382">
    <property type="entry name" value="AAA"/>
    <property type="match status" value="1"/>
</dbReference>
<evidence type="ECO:0000259" key="12">
    <source>
        <dbReference type="PROSITE" id="PS51866"/>
    </source>
</evidence>
<keyword evidence="5" id="KW-0997">Cell inner membrane</keyword>
<evidence type="ECO:0000256" key="1">
    <source>
        <dbReference type="ARBA" id="ARBA00005417"/>
    </source>
</evidence>
<evidence type="ECO:0000256" key="3">
    <source>
        <dbReference type="ARBA" id="ARBA00022475"/>
    </source>
</evidence>
<dbReference type="Pfam" id="PF00005">
    <property type="entry name" value="ABC_tran"/>
    <property type="match status" value="1"/>
</dbReference>
<keyword evidence="2" id="KW-0813">Transport</keyword>
<dbReference type="Gene3D" id="2.40.50.100">
    <property type="match status" value="1"/>
</dbReference>
<gene>
    <name evidence="13" type="primary">modC</name>
    <name evidence="13" type="ORF">NK718_03110</name>
</gene>
<keyword evidence="6" id="KW-0547">Nucleotide-binding</keyword>
<evidence type="ECO:0000256" key="5">
    <source>
        <dbReference type="ARBA" id="ARBA00022519"/>
    </source>
</evidence>
<evidence type="ECO:0000256" key="2">
    <source>
        <dbReference type="ARBA" id="ARBA00022448"/>
    </source>
</evidence>
<dbReference type="Pfam" id="PF03459">
    <property type="entry name" value="TOBE"/>
    <property type="match status" value="1"/>
</dbReference>
<dbReference type="InterPro" id="IPR027417">
    <property type="entry name" value="P-loop_NTPase"/>
</dbReference>
<dbReference type="PROSITE" id="PS50893">
    <property type="entry name" value="ABC_TRANSPORTER_2"/>
    <property type="match status" value="1"/>
</dbReference>
<dbReference type="RefSeq" id="WP_254738531.1">
    <property type="nucleotide sequence ID" value="NZ_JANCLU010000002.1"/>
</dbReference>
<dbReference type="NCBIfam" id="TIGR02142">
    <property type="entry name" value="modC_ABC"/>
    <property type="match status" value="1"/>
</dbReference>
<dbReference type="InterPro" id="IPR011868">
    <property type="entry name" value="ModC_ABC_ATP-bd"/>
</dbReference>
<dbReference type="InterPro" id="IPR003593">
    <property type="entry name" value="AAA+_ATPase"/>
</dbReference>
<evidence type="ECO:0000313" key="14">
    <source>
        <dbReference type="Proteomes" id="UP001205890"/>
    </source>
</evidence>
<dbReference type="InterPro" id="IPR008995">
    <property type="entry name" value="Mo/tungstate-bd_C_term_dom"/>
</dbReference>
<evidence type="ECO:0000256" key="6">
    <source>
        <dbReference type="ARBA" id="ARBA00022741"/>
    </source>
</evidence>
<dbReference type="SUPFAM" id="SSF52540">
    <property type="entry name" value="P-loop containing nucleoside triphosphate hydrolases"/>
    <property type="match status" value="1"/>
</dbReference>
<accession>A0ABT1L967</accession>
<feature type="domain" description="ABC transporter" evidence="11">
    <location>
        <begin position="1"/>
        <end position="238"/>
    </location>
</feature>
<dbReference type="InterPro" id="IPR017871">
    <property type="entry name" value="ABC_transporter-like_CS"/>
</dbReference>
<dbReference type="PROSITE" id="PS00211">
    <property type="entry name" value="ABC_TRANSPORTER_1"/>
    <property type="match status" value="1"/>
</dbReference>
<dbReference type="InterPro" id="IPR005116">
    <property type="entry name" value="Transp-assoc_OB_typ1"/>
</dbReference>
<comment type="similarity">
    <text evidence="1">Belongs to the ABC transporter superfamily.</text>
</comment>
<dbReference type="GO" id="GO:0005524">
    <property type="term" value="F:ATP binding"/>
    <property type="evidence" value="ECO:0007669"/>
    <property type="project" value="UniProtKB-KW"/>
</dbReference>
<evidence type="ECO:0000256" key="8">
    <source>
        <dbReference type="ARBA" id="ARBA00022967"/>
    </source>
</evidence>
<dbReference type="PANTHER" id="PTHR43514:SF10">
    <property type="entry name" value="MOLYBDENUM IMPORT ATP-BINDING PROTEIN MODC 2"/>
    <property type="match status" value="1"/>
</dbReference>
<dbReference type="Proteomes" id="UP001205890">
    <property type="component" value="Unassembled WGS sequence"/>
</dbReference>
<proteinExistence type="inferred from homology"/>
<organism evidence="13 14">
    <name type="scientific">Alsobacter ponti</name>
    <dbReference type="NCBI Taxonomy" id="2962936"/>
    <lineage>
        <taxon>Bacteria</taxon>
        <taxon>Pseudomonadati</taxon>
        <taxon>Pseudomonadota</taxon>
        <taxon>Alphaproteobacteria</taxon>
        <taxon>Hyphomicrobiales</taxon>
        <taxon>Alsobacteraceae</taxon>
        <taxon>Alsobacter</taxon>
    </lineage>
</organism>
<keyword evidence="8" id="KW-1278">Translocase</keyword>
<dbReference type="Gene3D" id="3.40.50.300">
    <property type="entry name" value="P-loop containing nucleotide triphosphate hydrolases"/>
    <property type="match status" value="1"/>
</dbReference>
<sequence>MSAEGGIHCRLEGRVGSFAFDVDFSAPGSGVTALFGPSGCGKTTVLRAIAGLHRFERGRIVVGPHAWQDAPRFTPPHRRPVGYVFQEASLFPHLTVRGNLSFGFERARKAGAATAIAFDDVVDLLGLQALLERSPAALSGGERQRVAIGRALLSQPALLLMDEPLSALDRLAKDEILPFLERLHATMALPILYVTHDLAEVERLADHLVLMEQGRAVASGPLAAIQSDPALPLVARRDAAVSLEAMTAGYDEQYGLLWLDVKGGRFSVPSTPAPPGQAQRITVHAADVSLALRRPDASTISNVLPSRIVEARPLNRQELVVLLGLGEDGEGDRLLARVTRRSWDLLALATGQQVFAQVKSVALAPTRFE</sequence>
<dbReference type="EMBL" id="JANCLU010000002">
    <property type="protein sequence ID" value="MCP8937493.1"/>
    <property type="molecule type" value="Genomic_DNA"/>
</dbReference>
<name>A0ABT1L967_9HYPH</name>
<comment type="caution">
    <text evidence="13">The sequence shown here is derived from an EMBL/GenBank/DDBJ whole genome shotgun (WGS) entry which is preliminary data.</text>
</comment>
<feature type="domain" description="Mop" evidence="12">
    <location>
        <begin position="297"/>
        <end position="367"/>
    </location>
</feature>
<protein>
    <submittedName>
        <fullName evidence="13">Molybdenum ABC transporter ATP-binding protein</fullName>
    </submittedName>
</protein>
<dbReference type="InterPro" id="IPR003439">
    <property type="entry name" value="ABC_transporter-like_ATP-bd"/>
</dbReference>
<dbReference type="InterPro" id="IPR050334">
    <property type="entry name" value="Molybdenum_import_ModC"/>
</dbReference>
<evidence type="ECO:0000256" key="7">
    <source>
        <dbReference type="ARBA" id="ARBA00022840"/>
    </source>
</evidence>
<keyword evidence="14" id="KW-1185">Reference proteome</keyword>
<evidence type="ECO:0000256" key="9">
    <source>
        <dbReference type="ARBA" id="ARBA00023136"/>
    </source>
</evidence>
<dbReference type="PANTHER" id="PTHR43514">
    <property type="entry name" value="ABC TRANSPORTER I FAMILY MEMBER 10"/>
    <property type="match status" value="1"/>
</dbReference>
<keyword evidence="7 13" id="KW-0067">ATP-binding</keyword>
<evidence type="ECO:0000256" key="10">
    <source>
        <dbReference type="PROSITE-ProRule" id="PRU01213"/>
    </source>
</evidence>
<dbReference type="SUPFAM" id="SSF50331">
    <property type="entry name" value="MOP-like"/>
    <property type="match status" value="1"/>
</dbReference>
<dbReference type="PROSITE" id="PS51866">
    <property type="entry name" value="MOP"/>
    <property type="match status" value="1"/>
</dbReference>
<keyword evidence="4 10" id="KW-0500">Molybdenum</keyword>
<keyword evidence="3" id="KW-1003">Cell membrane</keyword>
<reference evidence="13 14" key="1">
    <citation type="submission" date="2022-07" db="EMBL/GenBank/DDBJ databases">
        <authorList>
            <person name="Li W.-J."/>
            <person name="Deng Q.-Q."/>
        </authorList>
    </citation>
    <scope>NUCLEOTIDE SEQUENCE [LARGE SCALE GENOMIC DNA]</scope>
    <source>
        <strain evidence="13 14">SYSU M60028</strain>
    </source>
</reference>
<evidence type="ECO:0000313" key="13">
    <source>
        <dbReference type="EMBL" id="MCP8937493.1"/>
    </source>
</evidence>
<evidence type="ECO:0000256" key="4">
    <source>
        <dbReference type="ARBA" id="ARBA00022505"/>
    </source>
</evidence>
<evidence type="ECO:0000259" key="11">
    <source>
        <dbReference type="PROSITE" id="PS50893"/>
    </source>
</evidence>